<accession>R4XAJ7</accession>
<dbReference type="STRING" id="1097556.R4XAJ7"/>
<comment type="caution">
    <text evidence="2">The sequence shown here is derived from an EMBL/GenBank/DDBJ whole genome shotgun (WGS) entry which is preliminary data.</text>
</comment>
<dbReference type="InterPro" id="IPR046341">
    <property type="entry name" value="SET_dom_sf"/>
</dbReference>
<dbReference type="OrthoDB" id="441812at2759"/>
<name>R4XAJ7_TAPDE</name>
<dbReference type="EMBL" id="CAHR02000088">
    <property type="protein sequence ID" value="CCG82532.1"/>
    <property type="molecule type" value="Genomic_DNA"/>
</dbReference>
<gene>
    <name evidence="2" type="ORF">TAPDE_002551</name>
</gene>
<sequence>MSHTFYKLGSTSYAGQALFATEYVPSETTIGTFRSYLTAQDSVLDASVKAHLKTLDFSDLPSLNEKLVLTLYLSIHHSSSECCASHHEIAMDQLPSTIQNGVWTADDLGLSQLGPAIEAKRRVLERQWSSLASKVCTFEAWKWADSIVSSRCLGFAEVPLIHLRTMHNVEEILLEHYTSLEVSQMFDLPRRPNLVLVPVLDLCNHAGPHRNARWDLDPSGRPHLLSTRQIEPGEEITISYGDEKTNDELFFNYGFVVPDNPNWSITLRLSPPSDIEAEGERLQYWKLVSQEYGLSDHLTFKSGSHLNFEEETAPVNKVMDLWCRKGRLGLTREDIAKLLLSTSVHVLDCELVVQIFSESGTECEVEEWNQTVYRTLLAELLAMLARLDGHLRSLAGSEIARQLLHDERTGCLTVLQALDGVQSG</sequence>
<feature type="domain" description="SET" evidence="1">
    <location>
        <begin position="1"/>
        <end position="241"/>
    </location>
</feature>
<dbReference type="PANTHER" id="PTHR13271:SF137">
    <property type="entry name" value="SET DOMAIN-CONTAINING PROTEIN"/>
    <property type="match status" value="1"/>
</dbReference>
<dbReference type="Gene3D" id="3.90.1410.10">
    <property type="entry name" value="set domain protein methyltransferase, domain 1"/>
    <property type="match status" value="1"/>
</dbReference>
<dbReference type="InterPro" id="IPR050600">
    <property type="entry name" value="SETD3_SETD6_MTase"/>
</dbReference>
<evidence type="ECO:0000259" key="1">
    <source>
        <dbReference type="PROSITE" id="PS50280"/>
    </source>
</evidence>
<protein>
    <submittedName>
        <fullName evidence="2">SET domain protein</fullName>
    </submittedName>
</protein>
<dbReference type="eggNOG" id="KOG1337">
    <property type="taxonomic scope" value="Eukaryota"/>
</dbReference>
<dbReference type="SUPFAM" id="SSF82199">
    <property type="entry name" value="SET domain"/>
    <property type="match status" value="1"/>
</dbReference>
<dbReference type="PANTHER" id="PTHR13271">
    <property type="entry name" value="UNCHARACTERIZED PUTATIVE METHYLTRANSFERASE"/>
    <property type="match status" value="1"/>
</dbReference>
<dbReference type="PROSITE" id="PS50280">
    <property type="entry name" value="SET"/>
    <property type="match status" value="1"/>
</dbReference>
<dbReference type="AlphaFoldDB" id="R4XAJ7"/>
<dbReference type="CDD" id="cd10527">
    <property type="entry name" value="SET_LSMT"/>
    <property type="match status" value="1"/>
</dbReference>
<evidence type="ECO:0000313" key="2">
    <source>
        <dbReference type="EMBL" id="CCG82532.1"/>
    </source>
</evidence>
<dbReference type="InterPro" id="IPR001214">
    <property type="entry name" value="SET_dom"/>
</dbReference>
<proteinExistence type="predicted"/>
<organism evidence="2 3">
    <name type="scientific">Taphrina deformans (strain PYCC 5710 / ATCC 11124 / CBS 356.35 / IMI 108563 / JCM 9778 / NBRC 8474)</name>
    <name type="common">Peach leaf curl fungus</name>
    <name type="synonym">Lalaria deformans</name>
    <dbReference type="NCBI Taxonomy" id="1097556"/>
    <lineage>
        <taxon>Eukaryota</taxon>
        <taxon>Fungi</taxon>
        <taxon>Dikarya</taxon>
        <taxon>Ascomycota</taxon>
        <taxon>Taphrinomycotina</taxon>
        <taxon>Taphrinomycetes</taxon>
        <taxon>Taphrinales</taxon>
        <taxon>Taphrinaceae</taxon>
        <taxon>Taphrina</taxon>
    </lineage>
</organism>
<reference evidence="2 3" key="1">
    <citation type="journal article" date="2013" name="MBio">
        <title>Genome sequencing of the plant pathogen Taphrina deformans, the causal agent of peach leaf curl.</title>
        <authorList>
            <person name="Cisse O.H."/>
            <person name="Almeida J.M.G.C.F."/>
            <person name="Fonseca A."/>
            <person name="Kumar A.A."/>
            <person name="Salojaervi J."/>
            <person name="Overmyer K."/>
            <person name="Hauser P.M."/>
            <person name="Pagni M."/>
        </authorList>
    </citation>
    <scope>NUCLEOTIDE SEQUENCE [LARGE SCALE GENOMIC DNA]</scope>
    <source>
        <strain evidence="3">PYCC 5710 / ATCC 11124 / CBS 356.35 / IMI 108563 / JCM 9778 / NBRC 8474</strain>
    </source>
</reference>
<evidence type="ECO:0000313" key="3">
    <source>
        <dbReference type="Proteomes" id="UP000013776"/>
    </source>
</evidence>
<dbReference type="Pfam" id="PF00856">
    <property type="entry name" value="SET"/>
    <property type="match status" value="1"/>
</dbReference>
<keyword evidence="3" id="KW-1185">Reference proteome</keyword>
<dbReference type="VEuPathDB" id="FungiDB:TAPDE_002551"/>
<dbReference type="Proteomes" id="UP000013776">
    <property type="component" value="Unassembled WGS sequence"/>
</dbReference>
<dbReference type="GO" id="GO:0016279">
    <property type="term" value="F:protein-lysine N-methyltransferase activity"/>
    <property type="evidence" value="ECO:0007669"/>
    <property type="project" value="TreeGrafter"/>
</dbReference>